<dbReference type="GO" id="GO:0004653">
    <property type="term" value="F:polypeptide N-acetylgalactosaminyltransferase activity"/>
    <property type="evidence" value="ECO:0007669"/>
    <property type="project" value="TreeGrafter"/>
</dbReference>
<accession>A0AA36BGP4</accession>
<gene>
    <name evidence="4" type="ORF">OCTVUL_1B026822</name>
</gene>
<dbReference type="GO" id="GO:0006493">
    <property type="term" value="P:protein O-linked glycosylation"/>
    <property type="evidence" value="ECO:0007669"/>
    <property type="project" value="TreeGrafter"/>
</dbReference>
<dbReference type="PANTHER" id="PTHR11675">
    <property type="entry name" value="N-ACETYLGALACTOSAMINYLTRANSFERASE"/>
    <property type="match status" value="1"/>
</dbReference>
<protein>
    <recommendedName>
        <fullName evidence="3">Glycosyltransferase 2-like domain-containing protein</fullName>
    </recommendedName>
</protein>
<dbReference type="PANTHER" id="PTHR11675:SF134">
    <property type="entry name" value="N-ACETYLGALACTOSAMINYLTRANSFERASE 4-RELATED"/>
    <property type="match status" value="1"/>
</dbReference>
<keyword evidence="2" id="KW-0325">Glycoprotein</keyword>
<dbReference type="GO" id="GO:0005794">
    <property type="term" value="C:Golgi apparatus"/>
    <property type="evidence" value="ECO:0007669"/>
    <property type="project" value="TreeGrafter"/>
</dbReference>
<dbReference type="InterPro" id="IPR001173">
    <property type="entry name" value="Glyco_trans_2-like"/>
</dbReference>
<keyword evidence="1" id="KW-1015">Disulfide bond</keyword>
<name>A0AA36BGP4_OCTVU</name>
<dbReference type="EMBL" id="OX597828">
    <property type="protein sequence ID" value="CAI9734058.1"/>
    <property type="molecule type" value="Genomic_DNA"/>
</dbReference>
<keyword evidence="5" id="KW-1185">Reference proteome</keyword>
<sequence>MNNRSDMLPFKNYKHFRDCRIQKRQLGCSYFRTAGILSIISLKRYSAMRILKCWHSKYGLCLQRHRVAVTILIVIIITLWQIRTSCFKTELNPKYLYMQPREDVVSMSMKEKLKAFEHSENVTLVTAYFQLDTFRKGGNSHVNPKVYKKWCSVYSRILNPVVFFTYSPEILSMFKKLRSPSLNNLTKLILVNRTDLWAFSLKPRIAKIFSQADYPKFHPNTVIPDYSCVMHAKYELLKKFIQQNYFHTNFFMWIDFGYFRYEVNKTENFGLSLPKGFDFRSVAFSLECNFQKIPLKEIIWKNLVWVAGGANLGRYDVLTRFCDDNISSVKRALNQNLMSTDQQIIYAMSVYRSWSSTTLQLCHADSVITQCKKKGSGTGCILRCKNQTFDESLMPQAATIITVYNEWPSILLRTIYSIINRTPRNLLKEIIIVDDNSDLEFYKEYLDIYIKDHFDTDLVKLIRLKERGGLIKARMEAIKYVTAEVVCILESHMEVNINCGPVIVGAGFAVDVKFFRKIGLYDPKMAIWGGENLELSWRDMDVGDLSDRLRIKNELKCKNFDWYLDNIWPDLLRFDVNVTASGEAREYDLRKFNEVDAPLLTRVVRKEGADGDRRDDTDDDV</sequence>
<dbReference type="Pfam" id="PF09612">
    <property type="entry name" value="HtrL_YibB"/>
    <property type="match status" value="1"/>
</dbReference>
<dbReference type="InterPro" id="IPR011735">
    <property type="entry name" value="WlaTC/HtrL_glycosyltransf"/>
</dbReference>
<dbReference type="SUPFAM" id="SSF53448">
    <property type="entry name" value="Nucleotide-diphospho-sugar transferases"/>
    <property type="match status" value="1"/>
</dbReference>
<dbReference type="AlphaFoldDB" id="A0AA36BGP4"/>
<organism evidence="4 5">
    <name type="scientific">Octopus vulgaris</name>
    <name type="common">Common octopus</name>
    <dbReference type="NCBI Taxonomy" id="6645"/>
    <lineage>
        <taxon>Eukaryota</taxon>
        <taxon>Metazoa</taxon>
        <taxon>Spiralia</taxon>
        <taxon>Lophotrochozoa</taxon>
        <taxon>Mollusca</taxon>
        <taxon>Cephalopoda</taxon>
        <taxon>Coleoidea</taxon>
        <taxon>Octopodiformes</taxon>
        <taxon>Octopoda</taxon>
        <taxon>Incirrata</taxon>
        <taxon>Octopodidae</taxon>
        <taxon>Octopus</taxon>
    </lineage>
</organism>
<dbReference type="Gene3D" id="3.90.550.10">
    <property type="entry name" value="Spore Coat Polysaccharide Biosynthesis Protein SpsA, Chain A"/>
    <property type="match status" value="3"/>
</dbReference>
<evidence type="ECO:0000256" key="2">
    <source>
        <dbReference type="ARBA" id="ARBA00023180"/>
    </source>
</evidence>
<feature type="domain" description="Glycosyltransferase 2-like" evidence="3">
    <location>
        <begin position="400"/>
        <end position="499"/>
    </location>
</feature>
<dbReference type="Proteomes" id="UP001162480">
    <property type="component" value="Chromosome 15"/>
</dbReference>
<reference evidence="4" key="1">
    <citation type="submission" date="2023-08" db="EMBL/GenBank/DDBJ databases">
        <authorList>
            <person name="Alioto T."/>
            <person name="Alioto T."/>
            <person name="Gomez Garrido J."/>
        </authorList>
    </citation>
    <scope>NUCLEOTIDE SEQUENCE</scope>
</reference>
<evidence type="ECO:0000313" key="4">
    <source>
        <dbReference type="EMBL" id="CAI9734058.1"/>
    </source>
</evidence>
<dbReference type="Pfam" id="PF00535">
    <property type="entry name" value="Glycos_transf_2"/>
    <property type="match status" value="1"/>
</dbReference>
<evidence type="ECO:0000259" key="3">
    <source>
        <dbReference type="Pfam" id="PF00535"/>
    </source>
</evidence>
<proteinExistence type="predicted"/>
<dbReference type="InterPro" id="IPR029044">
    <property type="entry name" value="Nucleotide-diphossugar_trans"/>
</dbReference>
<evidence type="ECO:0000256" key="1">
    <source>
        <dbReference type="ARBA" id="ARBA00023157"/>
    </source>
</evidence>
<evidence type="ECO:0000313" key="5">
    <source>
        <dbReference type="Proteomes" id="UP001162480"/>
    </source>
</evidence>